<evidence type="ECO:0000256" key="1">
    <source>
        <dbReference type="ARBA" id="ARBA00022801"/>
    </source>
</evidence>
<dbReference type="STRING" id="857340.A0A086T9P2"/>
<reference evidence="4" key="1">
    <citation type="journal article" date="2014" name="Genome Announc.">
        <title>Genome sequence and annotation of Acremonium chrysogenum, producer of the beta-lactam antibiotic cephalosporin C.</title>
        <authorList>
            <person name="Terfehr D."/>
            <person name="Dahlmann T.A."/>
            <person name="Specht T."/>
            <person name="Zadra I."/>
            <person name="Kuernsteiner H."/>
            <person name="Kueck U."/>
        </authorList>
    </citation>
    <scope>NUCLEOTIDE SEQUENCE [LARGE SCALE GENOMIC DNA]</scope>
    <source>
        <strain evidence="4">ATCC 11550 / CBS 779.69 / DSM 880 / IAM 14645 / JCM 23072 / IMI 49137</strain>
    </source>
</reference>
<accession>A0A086T9P2</accession>
<dbReference type="OrthoDB" id="408631at2759"/>
<dbReference type="PANTHER" id="PTHR48081:SF8">
    <property type="entry name" value="ALPHA_BETA HYDROLASE FOLD-3 DOMAIN-CONTAINING PROTEIN-RELATED"/>
    <property type="match status" value="1"/>
</dbReference>
<dbReference type="Pfam" id="PF07859">
    <property type="entry name" value="Abhydrolase_3"/>
    <property type="match status" value="1"/>
</dbReference>
<dbReference type="Gene3D" id="3.40.50.1820">
    <property type="entry name" value="alpha/beta hydrolase"/>
    <property type="match status" value="1"/>
</dbReference>
<dbReference type="Proteomes" id="UP000029964">
    <property type="component" value="Unassembled WGS sequence"/>
</dbReference>
<dbReference type="EMBL" id="JPKY01000023">
    <property type="protein sequence ID" value="KFH46074.1"/>
    <property type="molecule type" value="Genomic_DNA"/>
</dbReference>
<evidence type="ECO:0000313" key="4">
    <source>
        <dbReference type="Proteomes" id="UP000029964"/>
    </source>
</evidence>
<proteinExistence type="predicted"/>
<keyword evidence="4" id="KW-1185">Reference proteome</keyword>
<dbReference type="AlphaFoldDB" id="A0A086T9P2"/>
<sequence length="344" mass="37581">MPSPAPVTLDPAAFDPANVPEATRAFDRNLRAQCAKDTTKWWHIGAPEYRRLRKTGGTSRPAPTYLDSATSFTVPSREAGRTIPCRLLRPQNGKPVRGVFMHIHGGGFVLSDEMAQDQRLQDTADEHGLVCVSVGYRLAPENPFPAGPEDCYDAAEWLILHAQDKYGPPLRFIGGESAGAHLSLVTALHLLQHADPRFADFRLAGLVLHYGCFTFNLAPSARHMDTHQPNLLLTLEDIHHFRDAFLGPDWTQETLVRPDVSPLYADLEALRGRLPAALFTCGTMDCLIDDTLFMSARWVAAGGEAVVEIVPGAQHAYSTVPAHVEGSGAARGLAAFDKFVGERI</sequence>
<protein>
    <submittedName>
        <fullName evidence="3">Acetyl esterase-like protein</fullName>
    </submittedName>
</protein>
<keyword evidence="1" id="KW-0378">Hydrolase</keyword>
<dbReference type="HOGENOM" id="CLU_012494_13_2_1"/>
<dbReference type="InterPro" id="IPR029058">
    <property type="entry name" value="AB_hydrolase_fold"/>
</dbReference>
<feature type="domain" description="Alpha/beta hydrolase fold-3" evidence="2">
    <location>
        <begin position="101"/>
        <end position="317"/>
    </location>
</feature>
<evidence type="ECO:0000313" key="3">
    <source>
        <dbReference type="EMBL" id="KFH46074.1"/>
    </source>
</evidence>
<comment type="caution">
    <text evidence="3">The sequence shown here is derived from an EMBL/GenBank/DDBJ whole genome shotgun (WGS) entry which is preliminary data.</text>
</comment>
<dbReference type="InterPro" id="IPR050300">
    <property type="entry name" value="GDXG_lipolytic_enzyme"/>
</dbReference>
<dbReference type="SUPFAM" id="SSF53474">
    <property type="entry name" value="alpha/beta-Hydrolases"/>
    <property type="match status" value="1"/>
</dbReference>
<evidence type="ECO:0000259" key="2">
    <source>
        <dbReference type="Pfam" id="PF07859"/>
    </source>
</evidence>
<organism evidence="3 4">
    <name type="scientific">Hapsidospora chrysogenum (strain ATCC 11550 / CBS 779.69 / DSM 880 / IAM 14645 / JCM 23072 / IMI 49137)</name>
    <name type="common">Acremonium chrysogenum</name>
    <dbReference type="NCBI Taxonomy" id="857340"/>
    <lineage>
        <taxon>Eukaryota</taxon>
        <taxon>Fungi</taxon>
        <taxon>Dikarya</taxon>
        <taxon>Ascomycota</taxon>
        <taxon>Pezizomycotina</taxon>
        <taxon>Sordariomycetes</taxon>
        <taxon>Hypocreomycetidae</taxon>
        <taxon>Hypocreales</taxon>
        <taxon>Bionectriaceae</taxon>
        <taxon>Hapsidospora</taxon>
    </lineage>
</organism>
<dbReference type="PANTHER" id="PTHR48081">
    <property type="entry name" value="AB HYDROLASE SUPERFAMILY PROTEIN C4A8.06C"/>
    <property type="match status" value="1"/>
</dbReference>
<dbReference type="InterPro" id="IPR013094">
    <property type="entry name" value="AB_hydrolase_3"/>
</dbReference>
<gene>
    <name evidence="3" type="ORF">ACRE_030760</name>
</gene>
<dbReference type="GO" id="GO:0016787">
    <property type="term" value="F:hydrolase activity"/>
    <property type="evidence" value="ECO:0007669"/>
    <property type="project" value="UniProtKB-KW"/>
</dbReference>
<name>A0A086T9P2_HAPC1</name>